<evidence type="ECO:0000256" key="4">
    <source>
        <dbReference type="SAM" id="Phobius"/>
    </source>
</evidence>
<feature type="region of interest" description="Disordered" evidence="3">
    <location>
        <begin position="231"/>
        <end position="259"/>
    </location>
</feature>
<name>A0A427XFW6_9TREE</name>
<evidence type="ECO:0000313" key="5">
    <source>
        <dbReference type="EMBL" id="RSH77712.1"/>
    </source>
</evidence>
<organism evidence="5 6">
    <name type="scientific">Apiotrichum porosum</name>
    <dbReference type="NCBI Taxonomy" id="105984"/>
    <lineage>
        <taxon>Eukaryota</taxon>
        <taxon>Fungi</taxon>
        <taxon>Dikarya</taxon>
        <taxon>Basidiomycota</taxon>
        <taxon>Agaricomycotina</taxon>
        <taxon>Tremellomycetes</taxon>
        <taxon>Trichosporonales</taxon>
        <taxon>Trichosporonaceae</taxon>
        <taxon>Apiotrichum</taxon>
    </lineage>
</organism>
<keyword evidence="1" id="KW-0547">Nucleotide-binding</keyword>
<reference evidence="5 6" key="1">
    <citation type="submission" date="2018-11" db="EMBL/GenBank/DDBJ databases">
        <title>Genome sequence of Apiotrichum porosum DSM 27194.</title>
        <authorList>
            <person name="Aliyu H."/>
            <person name="Gorte O."/>
            <person name="Ochsenreither K."/>
        </authorList>
    </citation>
    <scope>NUCLEOTIDE SEQUENCE [LARGE SCALE GENOMIC DNA]</scope>
    <source>
        <strain evidence="5 6">DSM 27194</strain>
    </source>
</reference>
<evidence type="ECO:0000256" key="3">
    <source>
        <dbReference type="SAM" id="MobiDB-lite"/>
    </source>
</evidence>
<dbReference type="STRING" id="105984.A0A427XFW6"/>
<keyword evidence="4" id="KW-0472">Membrane</keyword>
<dbReference type="CDD" id="cd02022">
    <property type="entry name" value="DPCK"/>
    <property type="match status" value="1"/>
</dbReference>
<keyword evidence="2" id="KW-0067">ATP-binding</keyword>
<dbReference type="PANTHER" id="PTHR10695:SF46">
    <property type="entry name" value="BIFUNCTIONAL COENZYME A SYNTHASE-RELATED"/>
    <property type="match status" value="1"/>
</dbReference>
<dbReference type="OrthoDB" id="247245at2759"/>
<dbReference type="HAMAP" id="MF_00376">
    <property type="entry name" value="Dephospho_CoA_kinase"/>
    <property type="match status" value="1"/>
</dbReference>
<dbReference type="InterPro" id="IPR027417">
    <property type="entry name" value="P-loop_NTPase"/>
</dbReference>
<dbReference type="Proteomes" id="UP000279236">
    <property type="component" value="Unassembled WGS sequence"/>
</dbReference>
<feature type="transmembrane region" description="Helical" evidence="4">
    <location>
        <begin position="201"/>
        <end position="226"/>
    </location>
</feature>
<dbReference type="NCBIfam" id="TIGR00152">
    <property type="entry name" value="dephospho-CoA kinase"/>
    <property type="match status" value="1"/>
</dbReference>
<keyword evidence="6" id="KW-1185">Reference proteome</keyword>
<dbReference type="GO" id="GO:0015937">
    <property type="term" value="P:coenzyme A biosynthetic process"/>
    <property type="evidence" value="ECO:0007669"/>
    <property type="project" value="InterPro"/>
</dbReference>
<dbReference type="PANTHER" id="PTHR10695">
    <property type="entry name" value="DEPHOSPHO-COA KINASE-RELATED"/>
    <property type="match status" value="1"/>
</dbReference>
<dbReference type="PROSITE" id="PS51219">
    <property type="entry name" value="DPCK"/>
    <property type="match status" value="1"/>
</dbReference>
<dbReference type="SUPFAM" id="SSF52540">
    <property type="entry name" value="P-loop containing nucleoside triphosphate hydrolases"/>
    <property type="match status" value="1"/>
</dbReference>
<gene>
    <name evidence="5" type="ORF">EHS24_003279</name>
</gene>
<keyword evidence="4" id="KW-0812">Transmembrane</keyword>
<keyword evidence="4" id="KW-1133">Transmembrane helix</keyword>
<evidence type="ECO:0008006" key="7">
    <source>
        <dbReference type="Google" id="ProtNLM"/>
    </source>
</evidence>
<comment type="caution">
    <text evidence="5">The sequence shown here is derived from an EMBL/GenBank/DDBJ whole genome shotgun (WGS) entry which is preliminary data.</text>
</comment>
<dbReference type="Gene3D" id="3.40.50.300">
    <property type="entry name" value="P-loop containing nucleotide triphosphate hydrolases"/>
    <property type="match status" value="1"/>
</dbReference>
<evidence type="ECO:0000256" key="2">
    <source>
        <dbReference type="ARBA" id="ARBA00022840"/>
    </source>
</evidence>
<proteinExistence type="inferred from homology"/>
<dbReference type="EMBL" id="RSCE01000015">
    <property type="protein sequence ID" value="RSH77712.1"/>
    <property type="molecule type" value="Genomic_DNA"/>
</dbReference>
<accession>A0A427XFW6</accession>
<dbReference type="AlphaFoldDB" id="A0A427XFW6"/>
<protein>
    <recommendedName>
        <fullName evidence="7">Dephospho-CoA kinase</fullName>
    </recommendedName>
</protein>
<dbReference type="GO" id="GO:0005524">
    <property type="term" value="F:ATP binding"/>
    <property type="evidence" value="ECO:0007669"/>
    <property type="project" value="UniProtKB-KW"/>
</dbReference>
<dbReference type="GeneID" id="39587822"/>
<dbReference type="Pfam" id="PF01121">
    <property type="entry name" value="CoaE"/>
    <property type="match status" value="1"/>
</dbReference>
<dbReference type="GO" id="GO:0004140">
    <property type="term" value="F:dephospho-CoA kinase activity"/>
    <property type="evidence" value="ECO:0007669"/>
    <property type="project" value="InterPro"/>
</dbReference>
<dbReference type="RefSeq" id="XP_028472859.1">
    <property type="nucleotide sequence ID" value="XM_028618971.1"/>
</dbReference>
<feature type="compositionally biased region" description="Basic and acidic residues" evidence="3">
    <location>
        <begin position="236"/>
        <end position="248"/>
    </location>
</feature>
<evidence type="ECO:0000256" key="1">
    <source>
        <dbReference type="ARBA" id="ARBA00022741"/>
    </source>
</evidence>
<sequence>MLVVGLTGGIGTGKSTVSKLFAERHNLPIIDADVLARDVVAPGTSGYKLVVEHFGADRVLLADGVSLDRAAIGDIVFKDAEQRKWLNGVIHPRVKNAMVKGVLKAWLSGEWCVILDVPLLVEAGLWKNEKLQFTRLMARPQTPPLTEEQAKNRIAAQLPMAAKLEHATTVLDNSGTLADLDAQVDRAVARWKRQQGGNTGWWWRLCWLVPPVGLVAAWVSLLTTWLRSRKPRRRTRGEGGGERYEMKDMKRKPSAGSRS</sequence>
<evidence type="ECO:0000313" key="6">
    <source>
        <dbReference type="Proteomes" id="UP000279236"/>
    </source>
</evidence>
<dbReference type="InterPro" id="IPR001977">
    <property type="entry name" value="Depp_CoAkinase"/>
</dbReference>